<accession>A0A918WLS6</accession>
<protein>
    <recommendedName>
        <fullName evidence="3">DUF2164 domain-containing protein</fullName>
    </recommendedName>
</protein>
<evidence type="ECO:0008006" key="3">
    <source>
        <dbReference type="Google" id="ProtNLM"/>
    </source>
</evidence>
<keyword evidence="2" id="KW-1185">Reference proteome</keyword>
<gene>
    <name evidence="1" type="ORF">GCM10007100_26940</name>
</gene>
<evidence type="ECO:0000313" key="1">
    <source>
        <dbReference type="EMBL" id="GHC58536.1"/>
    </source>
</evidence>
<organism evidence="1 2">
    <name type="scientific">Roseibacillus persicicus</name>
    <dbReference type="NCBI Taxonomy" id="454148"/>
    <lineage>
        <taxon>Bacteria</taxon>
        <taxon>Pseudomonadati</taxon>
        <taxon>Verrucomicrobiota</taxon>
        <taxon>Verrucomicrobiia</taxon>
        <taxon>Verrucomicrobiales</taxon>
        <taxon>Verrucomicrobiaceae</taxon>
        <taxon>Roseibacillus</taxon>
    </lineage>
</organism>
<dbReference type="Pfam" id="PF09932">
    <property type="entry name" value="DUF2164"/>
    <property type="match status" value="1"/>
</dbReference>
<dbReference type="RefSeq" id="WP_189570763.1">
    <property type="nucleotide sequence ID" value="NZ_BMXI01000011.1"/>
</dbReference>
<dbReference type="Proteomes" id="UP000644507">
    <property type="component" value="Unassembled WGS sequence"/>
</dbReference>
<proteinExistence type="predicted"/>
<reference evidence="1" key="2">
    <citation type="submission" date="2020-09" db="EMBL/GenBank/DDBJ databases">
        <authorList>
            <person name="Sun Q."/>
            <person name="Kim S."/>
        </authorList>
    </citation>
    <scope>NUCLEOTIDE SEQUENCE</scope>
    <source>
        <strain evidence="1">KCTC 12988</strain>
    </source>
</reference>
<dbReference type="EMBL" id="BMXI01000011">
    <property type="protein sequence ID" value="GHC58536.1"/>
    <property type="molecule type" value="Genomic_DNA"/>
</dbReference>
<dbReference type="AlphaFoldDB" id="A0A918WLS6"/>
<evidence type="ECO:0000313" key="2">
    <source>
        <dbReference type="Proteomes" id="UP000644507"/>
    </source>
</evidence>
<reference evidence="1" key="1">
    <citation type="journal article" date="2014" name="Int. J. Syst. Evol. Microbiol.">
        <title>Complete genome sequence of Corynebacterium casei LMG S-19264T (=DSM 44701T), isolated from a smear-ripened cheese.</title>
        <authorList>
            <consortium name="US DOE Joint Genome Institute (JGI-PGF)"/>
            <person name="Walter F."/>
            <person name="Albersmeier A."/>
            <person name="Kalinowski J."/>
            <person name="Ruckert C."/>
        </authorList>
    </citation>
    <scope>NUCLEOTIDE SEQUENCE</scope>
    <source>
        <strain evidence="1">KCTC 12988</strain>
    </source>
</reference>
<comment type="caution">
    <text evidence="1">The sequence shown here is derived from an EMBL/GenBank/DDBJ whole genome shotgun (WGS) entry which is preliminary data.</text>
</comment>
<sequence length="96" mass="11163">MKIDLPSHQKAEALESIQRYLSEEIEVDISEMQAEFLFDFFQKELAPLAYNQGIKDAQKFLILKSEDLGGTCFEEGLTYWKNSKNKFGRIRRKPGD</sequence>
<name>A0A918WLS6_9BACT</name>
<dbReference type="InterPro" id="IPR018680">
    <property type="entry name" value="DUF2164"/>
</dbReference>